<dbReference type="InterPro" id="IPR001818">
    <property type="entry name" value="Pept_M10_metallopeptidase"/>
</dbReference>
<keyword evidence="4" id="KW-0964">Secreted</keyword>
<keyword evidence="14" id="KW-1185">Reference proteome</keyword>
<dbReference type="InterPro" id="IPR011049">
    <property type="entry name" value="Serralysin-like_metalloprot_C"/>
</dbReference>
<evidence type="ECO:0000256" key="1">
    <source>
        <dbReference type="ARBA" id="ARBA00001913"/>
    </source>
</evidence>
<evidence type="ECO:0000256" key="11">
    <source>
        <dbReference type="SAM" id="MobiDB-lite"/>
    </source>
</evidence>
<keyword evidence="7" id="KW-0732">Signal</keyword>
<evidence type="ECO:0000256" key="2">
    <source>
        <dbReference type="ARBA" id="ARBA00004613"/>
    </source>
</evidence>
<evidence type="ECO:0000256" key="7">
    <source>
        <dbReference type="ARBA" id="ARBA00022729"/>
    </source>
</evidence>
<dbReference type="InterPro" id="IPR013858">
    <property type="entry name" value="Peptidase_M10B_C"/>
</dbReference>
<feature type="region of interest" description="Disordered" evidence="11">
    <location>
        <begin position="1"/>
        <end position="38"/>
    </location>
</feature>
<evidence type="ECO:0000256" key="3">
    <source>
        <dbReference type="ARBA" id="ARBA00009490"/>
    </source>
</evidence>
<comment type="cofactor">
    <cofactor evidence="1">
        <name>Ca(2+)</name>
        <dbReference type="ChEBI" id="CHEBI:29108"/>
    </cofactor>
</comment>
<dbReference type="InterPro" id="IPR001343">
    <property type="entry name" value="Hemolysn_Ca-bd"/>
</dbReference>
<dbReference type="Pfam" id="PF00413">
    <property type="entry name" value="Peptidase_M10"/>
    <property type="match status" value="1"/>
</dbReference>
<feature type="compositionally biased region" description="Polar residues" evidence="11">
    <location>
        <begin position="1"/>
        <end position="16"/>
    </location>
</feature>
<evidence type="ECO:0000256" key="10">
    <source>
        <dbReference type="ARBA" id="ARBA00022833"/>
    </source>
</evidence>
<evidence type="ECO:0000256" key="9">
    <source>
        <dbReference type="ARBA" id="ARBA00022801"/>
    </source>
</evidence>
<keyword evidence="9" id="KW-0378">Hydrolase</keyword>
<dbReference type="InterPro" id="IPR024079">
    <property type="entry name" value="MetalloPept_cat_dom_sf"/>
</dbReference>
<dbReference type="Gene3D" id="3.40.390.10">
    <property type="entry name" value="Collagenase (Catalytic Domain)"/>
    <property type="match status" value="1"/>
</dbReference>
<dbReference type="Pfam" id="PF00353">
    <property type="entry name" value="HemolysinCabind"/>
    <property type="match status" value="1"/>
</dbReference>
<dbReference type="Gene3D" id="2.150.10.10">
    <property type="entry name" value="Serralysin-like metalloprotease, C-terminal"/>
    <property type="match status" value="1"/>
</dbReference>
<dbReference type="Gene3D" id="2.130.10.130">
    <property type="entry name" value="Integrin alpha, N-terminal"/>
    <property type="match status" value="1"/>
</dbReference>
<comment type="similarity">
    <text evidence="3">Belongs to the peptidase M10B family.</text>
</comment>
<keyword evidence="6" id="KW-0479">Metal-binding</keyword>
<evidence type="ECO:0000256" key="5">
    <source>
        <dbReference type="ARBA" id="ARBA00022670"/>
    </source>
</evidence>
<dbReference type="Pfam" id="PF08548">
    <property type="entry name" value="Peptidase_M10_C"/>
    <property type="match status" value="1"/>
</dbReference>
<dbReference type="SUPFAM" id="SSF69318">
    <property type="entry name" value="Integrin alpha N-terminal domain"/>
    <property type="match status" value="1"/>
</dbReference>
<dbReference type="PANTHER" id="PTHR46580">
    <property type="entry name" value="SENSOR KINASE-RELATED"/>
    <property type="match status" value="1"/>
</dbReference>
<name>A0ABQ4TVY7_9HYPH</name>
<dbReference type="InterPro" id="IPR006026">
    <property type="entry name" value="Peptidase_Metallo"/>
</dbReference>
<dbReference type="Gene3D" id="2.40.128.340">
    <property type="match status" value="1"/>
</dbReference>
<dbReference type="EMBL" id="BPRB01000077">
    <property type="protein sequence ID" value="GJE59395.1"/>
    <property type="molecule type" value="Genomic_DNA"/>
</dbReference>
<evidence type="ECO:0000256" key="6">
    <source>
        <dbReference type="ARBA" id="ARBA00022723"/>
    </source>
</evidence>
<evidence type="ECO:0000256" key="4">
    <source>
        <dbReference type="ARBA" id="ARBA00022525"/>
    </source>
</evidence>
<dbReference type="Proteomes" id="UP001055057">
    <property type="component" value="Unassembled WGS sequence"/>
</dbReference>
<dbReference type="SMART" id="SM00235">
    <property type="entry name" value="ZnMc"/>
    <property type="match status" value="1"/>
</dbReference>
<evidence type="ECO:0000256" key="8">
    <source>
        <dbReference type="ARBA" id="ARBA00022737"/>
    </source>
</evidence>
<keyword evidence="5" id="KW-0645">Protease</keyword>
<protein>
    <recommendedName>
        <fullName evidence="12">Peptidase metallopeptidase domain-containing protein</fullName>
    </recommendedName>
</protein>
<dbReference type="SUPFAM" id="SSF51120">
    <property type="entry name" value="beta-Roll"/>
    <property type="match status" value="1"/>
</dbReference>
<feature type="domain" description="Peptidase metallopeptidase" evidence="12">
    <location>
        <begin position="74"/>
        <end position="235"/>
    </location>
</feature>
<dbReference type="InterPro" id="IPR018511">
    <property type="entry name" value="Hemolysin-typ_Ca-bd_CS"/>
</dbReference>
<comment type="subcellular location">
    <subcellularLocation>
        <location evidence="2">Secreted</location>
    </subcellularLocation>
</comment>
<evidence type="ECO:0000259" key="12">
    <source>
        <dbReference type="SMART" id="SM00235"/>
    </source>
</evidence>
<dbReference type="PRINTS" id="PR00313">
    <property type="entry name" value="CABNDNGRPT"/>
</dbReference>
<organism evidence="13 14">
    <name type="scientific">Methylobacterium trifolii</name>
    <dbReference type="NCBI Taxonomy" id="1003092"/>
    <lineage>
        <taxon>Bacteria</taxon>
        <taxon>Pseudomonadati</taxon>
        <taxon>Pseudomonadota</taxon>
        <taxon>Alphaproteobacteria</taxon>
        <taxon>Hyphomicrobiales</taxon>
        <taxon>Methylobacteriaceae</taxon>
        <taxon>Methylobacterium</taxon>
    </lineage>
</organism>
<reference evidence="13" key="2">
    <citation type="submission" date="2021-08" db="EMBL/GenBank/DDBJ databases">
        <authorList>
            <person name="Tani A."/>
            <person name="Ola A."/>
            <person name="Ogura Y."/>
            <person name="Katsura K."/>
            <person name="Hayashi T."/>
        </authorList>
    </citation>
    <scope>NUCLEOTIDE SEQUENCE</scope>
    <source>
        <strain evidence="13">DSM 23632</strain>
    </source>
</reference>
<dbReference type="PANTHER" id="PTHR46580:SF4">
    <property type="entry name" value="ATP_GTP-BINDING PROTEIN"/>
    <property type="match status" value="1"/>
</dbReference>
<dbReference type="Pfam" id="PF13517">
    <property type="entry name" value="FG-GAP_3"/>
    <property type="match status" value="2"/>
</dbReference>
<comment type="caution">
    <text evidence="13">The sequence shown here is derived from an EMBL/GenBank/DDBJ whole genome shotgun (WGS) entry which is preliminary data.</text>
</comment>
<evidence type="ECO:0000313" key="13">
    <source>
        <dbReference type="EMBL" id="GJE59395.1"/>
    </source>
</evidence>
<sequence length="742" mass="74205">MTGTSTVDGPLSSQQVGMIPIDRRPPNVRTDPGDGAPPVGPVSPTLAQEVSFINGLNADGTVASTGFWAGNGQTANKWGSATAGTGATISYAFDGAAGFTATEQSTYLRAFALWSSVANVTFVAAASSGAADVLIRRGSDMGAYQSGPVSNGSGSTLGQHTGQALISIDTSVAGFDLSGSLTTSAGYGFATVVHEVGHLLGLGHGGAYNGTVNPAVDQYSAYDERMWSIMSYIGWNQSGTAKYGASYPVMGTNWGSSSDGSTREVSHTVMQGDILAIQQLYGAPTSAQTQFTGGQVYGFNSNITGTLSTLFDFTQNTSPVVTLYNQGANNTLDLSGFSQAARINLNAGSFSSAAGLTNNISIAQGTLIQTAIGGAGADTIIGNAANDTLTGGAGNDSLDGGAGIDTATFNVARSAATVTRTGTGTYTVTSSEGTDSLTGIERLRFTDATMNLTRTAASDLNGDGTSDLLLQSASSVVDWIMGGGLYASGNGIGEAGAYVARGTGDFNGDGTADVVLQNGSSVVTWTMSNGRVQSGREIGAAGAYTVRGTGDFNGDGTADIVLQSGSSVVTWTMNNGQVVSGAAVGEAGGYSVVGTGDFNGDGTTDILLQNGSTVVAWTMNNGQVVSGNVLGEAGGYSVVGTGDFNGDGTTDVLLQNGSGSVVDWIVGNSRAVSGNEVGNSVGYTIVGTGDYNGDGTADIALQNSGGAVVDWLVSNGQYAGGNGVGNGGSYGVVKGSAPLLLA</sequence>
<reference evidence="13" key="1">
    <citation type="journal article" date="2021" name="Front. Microbiol.">
        <title>Comprehensive Comparative Genomics and Phenotyping of Methylobacterium Species.</title>
        <authorList>
            <person name="Alessa O."/>
            <person name="Ogura Y."/>
            <person name="Fujitani Y."/>
            <person name="Takami H."/>
            <person name="Hayashi T."/>
            <person name="Sahin N."/>
            <person name="Tani A."/>
        </authorList>
    </citation>
    <scope>NUCLEOTIDE SEQUENCE</scope>
    <source>
        <strain evidence="13">DSM 23632</strain>
    </source>
</reference>
<evidence type="ECO:0000313" key="14">
    <source>
        <dbReference type="Proteomes" id="UP001055057"/>
    </source>
</evidence>
<dbReference type="SUPFAM" id="SSF55486">
    <property type="entry name" value="Metalloproteases ('zincins'), catalytic domain"/>
    <property type="match status" value="1"/>
</dbReference>
<dbReference type="InterPro" id="IPR013517">
    <property type="entry name" value="FG-GAP"/>
</dbReference>
<accession>A0ABQ4TVY7</accession>
<keyword evidence="8" id="KW-0677">Repeat</keyword>
<proteinExistence type="inferred from homology"/>
<dbReference type="InterPro" id="IPR028994">
    <property type="entry name" value="Integrin_alpha_N"/>
</dbReference>
<dbReference type="RefSeq" id="WP_238181980.1">
    <property type="nucleotide sequence ID" value="NZ_BPRB01000077.1"/>
</dbReference>
<dbReference type="PROSITE" id="PS00330">
    <property type="entry name" value="HEMOLYSIN_CALCIUM"/>
    <property type="match status" value="1"/>
</dbReference>
<keyword evidence="10" id="KW-0862">Zinc</keyword>
<gene>
    <name evidence="13" type="ORF">MPOCJGCO_1486</name>
</gene>